<dbReference type="InterPro" id="IPR007387">
    <property type="entry name" value="TRAP_DctQ"/>
</dbReference>
<dbReference type="KEGG" id="ppru:FDP22_04960"/>
<evidence type="ECO:0000256" key="8">
    <source>
        <dbReference type="ARBA" id="ARBA00038436"/>
    </source>
</evidence>
<name>A0A5B8FGR5_9RHOB</name>
<dbReference type="InterPro" id="IPR055348">
    <property type="entry name" value="DctQ"/>
</dbReference>
<organism evidence="11 12">
    <name type="scientific">Paroceanicella profunda</name>
    <dbReference type="NCBI Taxonomy" id="2579971"/>
    <lineage>
        <taxon>Bacteria</taxon>
        <taxon>Pseudomonadati</taxon>
        <taxon>Pseudomonadota</taxon>
        <taxon>Alphaproteobacteria</taxon>
        <taxon>Rhodobacterales</taxon>
        <taxon>Paracoccaceae</taxon>
        <taxon>Paroceanicella</taxon>
    </lineage>
</organism>
<feature type="transmembrane region" description="Helical" evidence="9">
    <location>
        <begin position="96"/>
        <end position="113"/>
    </location>
</feature>
<dbReference type="GO" id="GO:0005886">
    <property type="term" value="C:plasma membrane"/>
    <property type="evidence" value="ECO:0007669"/>
    <property type="project" value="UniProtKB-SubCell"/>
</dbReference>
<dbReference type="Pfam" id="PF04290">
    <property type="entry name" value="DctQ"/>
    <property type="match status" value="1"/>
</dbReference>
<keyword evidence="12" id="KW-1185">Reference proteome</keyword>
<accession>A0A5B8FGR5</accession>
<sequence length="168" mass="17992">MTRLVDTLARALSALAFAATVALLGVVAWNVFWRAVFDASGTRVNLMFPGAIDAAQYLLLVAVFAALPWAERAGFIRVDILIHRLPRLLASGLERLWDLSVAAFGAACCWLFTLETLETFARGDATQDLQMPLWWFTGIAALGSAALALMGLSLALTGRPPATEGGLT</sequence>
<evidence type="ECO:0000313" key="12">
    <source>
        <dbReference type="Proteomes" id="UP000305888"/>
    </source>
</evidence>
<evidence type="ECO:0000259" key="10">
    <source>
        <dbReference type="Pfam" id="PF04290"/>
    </source>
</evidence>
<evidence type="ECO:0000256" key="1">
    <source>
        <dbReference type="ARBA" id="ARBA00004429"/>
    </source>
</evidence>
<dbReference type="PANTHER" id="PTHR35011:SF10">
    <property type="entry name" value="TRAP TRANSPORTER SMALL PERMEASE PROTEIN"/>
    <property type="match status" value="1"/>
</dbReference>
<dbReference type="Proteomes" id="UP000305888">
    <property type="component" value="Chromosome"/>
</dbReference>
<protein>
    <recommendedName>
        <fullName evidence="9">TRAP transporter small permease protein</fullName>
    </recommendedName>
</protein>
<evidence type="ECO:0000256" key="2">
    <source>
        <dbReference type="ARBA" id="ARBA00022448"/>
    </source>
</evidence>
<comment type="similarity">
    <text evidence="8 9">Belongs to the TRAP transporter small permease family.</text>
</comment>
<dbReference type="EMBL" id="CP040818">
    <property type="protein sequence ID" value="QDL91188.1"/>
    <property type="molecule type" value="Genomic_DNA"/>
</dbReference>
<gene>
    <name evidence="11" type="ORF">FDP22_04960</name>
</gene>
<comment type="function">
    <text evidence="9">Part of the tripartite ATP-independent periplasmic (TRAP) transport system.</text>
</comment>
<reference evidence="11 12" key="1">
    <citation type="submission" date="2019-06" db="EMBL/GenBank/DDBJ databases">
        <title>Genome sequence of Rhodobacteraceae bacterium D4M1.</title>
        <authorList>
            <person name="Cao J."/>
        </authorList>
    </citation>
    <scope>NUCLEOTIDE SEQUENCE [LARGE SCALE GENOMIC DNA]</scope>
    <source>
        <strain evidence="11 12">D4M1</strain>
    </source>
</reference>
<dbReference type="PANTHER" id="PTHR35011">
    <property type="entry name" value="2,3-DIKETO-L-GULONATE TRAP TRANSPORTER SMALL PERMEASE PROTEIN YIAM"/>
    <property type="match status" value="1"/>
</dbReference>
<keyword evidence="6 9" id="KW-1133">Transmembrane helix</keyword>
<evidence type="ECO:0000256" key="7">
    <source>
        <dbReference type="ARBA" id="ARBA00023136"/>
    </source>
</evidence>
<evidence type="ECO:0000256" key="3">
    <source>
        <dbReference type="ARBA" id="ARBA00022475"/>
    </source>
</evidence>
<feature type="transmembrane region" description="Helical" evidence="9">
    <location>
        <begin position="12"/>
        <end position="35"/>
    </location>
</feature>
<evidence type="ECO:0000256" key="5">
    <source>
        <dbReference type="ARBA" id="ARBA00022692"/>
    </source>
</evidence>
<dbReference type="AlphaFoldDB" id="A0A5B8FGR5"/>
<feature type="transmembrane region" description="Helical" evidence="9">
    <location>
        <begin position="133"/>
        <end position="156"/>
    </location>
</feature>
<feature type="domain" description="Tripartite ATP-independent periplasmic transporters DctQ component" evidence="10">
    <location>
        <begin position="24"/>
        <end position="153"/>
    </location>
</feature>
<keyword evidence="4 9" id="KW-0997">Cell inner membrane</keyword>
<evidence type="ECO:0000313" key="11">
    <source>
        <dbReference type="EMBL" id="QDL91188.1"/>
    </source>
</evidence>
<dbReference type="RefSeq" id="WP_138575586.1">
    <property type="nucleotide sequence ID" value="NZ_CP040818.1"/>
</dbReference>
<comment type="subcellular location">
    <subcellularLocation>
        <location evidence="1 9">Cell inner membrane</location>
        <topology evidence="1 9">Multi-pass membrane protein</topology>
    </subcellularLocation>
</comment>
<evidence type="ECO:0000256" key="6">
    <source>
        <dbReference type="ARBA" id="ARBA00022989"/>
    </source>
</evidence>
<evidence type="ECO:0000256" key="9">
    <source>
        <dbReference type="RuleBase" id="RU369079"/>
    </source>
</evidence>
<keyword evidence="5 9" id="KW-0812">Transmembrane</keyword>
<feature type="transmembrane region" description="Helical" evidence="9">
    <location>
        <begin position="55"/>
        <end position="75"/>
    </location>
</feature>
<comment type="subunit">
    <text evidence="9">The complex comprises the extracytoplasmic solute receptor protein and the two transmembrane proteins.</text>
</comment>
<evidence type="ECO:0000256" key="4">
    <source>
        <dbReference type="ARBA" id="ARBA00022519"/>
    </source>
</evidence>
<keyword evidence="2 9" id="KW-0813">Transport</keyword>
<proteinExistence type="inferred from homology"/>
<dbReference type="GO" id="GO:0022857">
    <property type="term" value="F:transmembrane transporter activity"/>
    <property type="evidence" value="ECO:0007669"/>
    <property type="project" value="UniProtKB-UniRule"/>
</dbReference>
<dbReference type="GO" id="GO:0015740">
    <property type="term" value="P:C4-dicarboxylate transport"/>
    <property type="evidence" value="ECO:0007669"/>
    <property type="project" value="TreeGrafter"/>
</dbReference>
<keyword evidence="7 9" id="KW-0472">Membrane</keyword>
<keyword evidence="3" id="KW-1003">Cell membrane</keyword>
<dbReference type="OrthoDB" id="7363305at2"/>